<evidence type="ECO:0000313" key="8">
    <source>
        <dbReference type="EMBL" id="KAI9633692.1"/>
    </source>
</evidence>
<dbReference type="CDD" id="cd13532">
    <property type="entry name" value="PBP2_PDT_like"/>
    <property type="match status" value="1"/>
</dbReference>
<evidence type="ECO:0000256" key="1">
    <source>
        <dbReference type="ARBA" id="ARBA00022605"/>
    </source>
</evidence>
<dbReference type="SUPFAM" id="SSF53850">
    <property type="entry name" value="Periplasmic binding protein-like II"/>
    <property type="match status" value="1"/>
</dbReference>
<sequence length="321" mass="34227">MSGSNGAEGSSATSSSSRKKMAYLGPAGTYGHQAAKQFASGLGIQQIDLDLVPCPTILDIYRNEADYLVMPLQNIIHGGVTDTIDSLLSPIAGPSRQSAYPRIIADLDLPIKHSLVARRGTRMEDIRWVRSHEQAIGQSSAFLDQHLPTAKRIPWPSTAGAAMSLLDETLDTDVEGAGAAICSASAVADQSELEVLYEGTQAINDNFTRFVLLTRLPPGDIPIPRSRPPSSFYALTHPSLLAQFPSASLRAIHTRPDPSRAISSSDTTSGDSASPVERYPSVYLVEVEHTPNPDSGRAADMEGLVYLGSTRGLSSAEVSAR</sequence>
<keyword evidence="9" id="KW-1185">Reference proteome</keyword>
<evidence type="ECO:0000256" key="3">
    <source>
        <dbReference type="ARBA" id="ARBA00023222"/>
    </source>
</evidence>
<gene>
    <name evidence="8" type="ORF">MKK02DRAFT_38350</name>
</gene>
<keyword evidence="2" id="KW-0057">Aromatic amino acid biosynthesis</keyword>
<keyword evidence="3" id="KW-0584">Phenylalanine biosynthesis</keyword>
<dbReference type="InterPro" id="IPR001086">
    <property type="entry name" value="Preph_deHydtase"/>
</dbReference>
<proteinExistence type="predicted"/>
<dbReference type="RefSeq" id="XP_052943469.1">
    <property type="nucleotide sequence ID" value="XM_053090055.1"/>
</dbReference>
<dbReference type="PANTHER" id="PTHR21022">
    <property type="entry name" value="PREPHENATE DEHYDRATASE P PROTEIN"/>
    <property type="match status" value="1"/>
</dbReference>
<dbReference type="GeneID" id="77729260"/>
<keyword evidence="1" id="KW-0028">Amino-acid biosynthesis</keyword>
<feature type="domain" description="Prephenate dehydratase" evidence="7">
    <location>
        <begin position="20"/>
        <end position="215"/>
    </location>
</feature>
<evidence type="ECO:0000313" key="9">
    <source>
        <dbReference type="Proteomes" id="UP001164286"/>
    </source>
</evidence>
<dbReference type="GO" id="GO:0009094">
    <property type="term" value="P:L-phenylalanine biosynthetic process"/>
    <property type="evidence" value="ECO:0007669"/>
    <property type="project" value="UniProtKB-KW"/>
</dbReference>
<dbReference type="AlphaFoldDB" id="A0AA38H397"/>
<accession>A0AA38H397</accession>
<dbReference type="GO" id="GO:0005737">
    <property type="term" value="C:cytoplasm"/>
    <property type="evidence" value="ECO:0007669"/>
    <property type="project" value="TreeGrafter"/>
</dbReference>
<organism evidence="8 9">
    <name type="scientific">Dioszegia hungarica</name>
    <dbReference type="NCBI Taxonomy" id="4972"/>
    <lineage>
        <taxon>Eukaryota</taxon>
        <taxon>Fungi</taxon>
        <taxon>Dikarya</taxon>
        <taxon>Basidiomycota</taxon>
        <taxon>Agaricomycotina</taxon>
        <taxon>Tremellomycetes</taxon>
        <taxon>Tremellales</taxon>
        <taxon>Bulleribasidiaceae</taxon>
        <taxon>Dioszegia</taxon>
    </lineage>
</organism>
<dbReference type="Proteomes" id="UP001164286">
    <property type="component" value="Unassembled WGS sequence"/>
</dbReference>
<dbReference type="PANTHER" id="PTHR21022:SF19">
    <property type="entry name" value="PREPHENATE DEHYDRATASE-RELATED"/>
    <property type="match status" value="1"/>
</dbReference>
<dbReference type="PROSITE" id="PS51171">
    <property type="entry name" value="PREPHENATE_DEHYDR_3"/>
    <property type="match status" value="1"/>
</dbReference>
<evidence type="ECO:0000256" key="2">
    <source>
        <dbReference type="ARBA" id="ARBA00023141"/>
    </source>
</evidence>
<keyword evidence="4" id="KW-0456">Lyase</keyword>
<feature type="compositionally biased region" description="Low complexity" evidence="6">
    <location>
        <begin position="263"/>
        <end position="274"/>
    </location>
</feature>
<dbReference type="Pfam" id="PF00800">
    <property type="entry name" value="PDT"/>
    <property type="match status" value="1"/>
</dbReference>
<comment type="caution">
    <text evidence="8">The sequence shown here is derived from an EMBL/GenBank/DDBJ whole genome shotgun (WGS) entry which is preliminary data.</text>
</comment>
<protein>
    <submittedName>
        <fullName evidence="8">Prephenate dehydratase-domain-containing protein</fullName>
    </submittedName>
</protein>
<comment type="pathway">
    <text evidence="5">Amino-acid biosynthesis.</text>
</comment>
<evidence type="ECO:0000259" key="7">
    <source>
        <dbReference type="PROSITE" id="PS51171"/>
    </source>
</evidence>
<evidence type="ECO:0000256" key="6">
    <source>
        <dbReference type="SAM" id="MobiDB-lite"/>
    </source>
</evidence>
<feature type="region of interest" description="Disordered" evidence="6">
    <location>
        <begin position="255"/>
        <end position="275"/>
    </location>
</feature>
<evidence type="ECO:0000256" key="5">
    <source>
        <dbReference type="ARBA" id="ARBA00029440"/>
    </source>
</evidence>
<reference evidence="8" key="1">
    <citation type="journal article" date="2022" name="G3 (Bethesda)">
        <title>High quality genome of the basidiomycete yeast Dioszegia hungarica PDD-24b-2 isolated from cloud water.</title>
        <authorList>
            <person name="Jarrige D."/>
            <person name="Haridas S."/>
            <person name="Bleykasten-Grosshans C."/>
            <person name="Joly M."/>
            <person name="Nadalig T."/>
            <person name="Sancelme M."/>
            <person name="Vuilleumier S."/>
            <person name="Grigoriev I.V."/>
            <person name="Amato P."/>
            <person name="Bringel F."/>
        </authorList>
    </citation>
    <scope>NUCLEOTIDE SEQUENCE</scope>
    <source>
        <strain evidence="8">PDD-24b-2</strain>
    </source>
</reference>
<dbReference type="GO" id="GO:0004664">
    <property type="term" value="F:prephenate dehydratase activity"/>
    <property type="evidence" value="ECO:0007669"/>
    <property type="project" value="InterPro"/>
</dbReference>
<dbReference type="EMBL" id="JAKWFO010000008">
    <property type="protein sequence ID" value="KAI9633692.1"/>
    <property type="molecule type" value="Genomic_DNA"/>
</dbReference>
<name>A0AA38H397_9TREE</name>
<dbReference type="Gene3D" id="3.40.190.10">
    <property type="entry name" value="Periplasmic binding protein-like II"/>
    <property type="match status" value="2"/>
</dbReference>
<evidence type="ECO:0000256" key="4">
    <source>
        <dbReference type="ARBA" id="ARBA00023239"/>
    </source>
</evidence>